<evidence type="ECO:0000313" key="3">
    <source>
        <dbReference type="Proteomes" id="UP000051139"/>
    </source>
</evidence>
<evidence type="ECO:0000313" key="2">
    <source>
        <dbReference type="EMBL" id="KRN97210.1"/>
    </source>
</evidence>
<dbReference type="AlphaFoldDB" id="A0A0R2LDT4"/>
<keyword evidence="3" id="KW-1185">Reference proteome</keyword>
<dbReference type="EMBL" id="JQCB01000001">
    <property type="protein sequence ID" value="KRN97210.1"/>
    <property type="molecule type" value="Genomic_DNA"/>
</dbReference>
<protein>
    <submittedName>
        <fullName evidence="2">Uncharacterized protein</fullName>
    </submittedName>
</protein>
<dbReference type="OrthoDB" id="7061608at2"/>
<reference evidence="1 4" key="2">
    <citation type="submission" date="2019-07" db="EMBL/GenBank/DDBJ databases">
        <title>Whole genome shotgun sequence of Lactobacillus siliginis NBRC 101315.</title>
        <authorList>
            <person name="Hosoyama A."/>
            <person name="Uohara A."/>
            <person name="Ohji S."/>
            <person name="Ichikawa N."/>
        </authorList>
    </citation>
    <scope>NUCLEOTIDE SEQUENCE [LARGE SCALE GENOMIC DNA]</scope>
    <source>
        <strain evidence="1 4">NBRC 101315</strain>
    </source>
</reference>
<proteinExistence type="predicted"/>
<organism evidence="2 3">
    <name type="scientific">Furfurilactobacillus siliginis</name>
    <dbReference type="NCBI Taxonomy" id="348151"/>
    <lineage>
        <taxon>Bacteria</taxon>
        <taxon>Bacillati</taxon>
        <taxon>Bacillota</taxon>
        <taxon>Bacilli</taxon>
        <taxon>Lactobacillales</taxon>
        <taxon>Lactobacillaceae</taxon>
        <taxon>Furfurilactobacillus</taxon>
    </lineage>
</organism>
<sequence length="195" mass="22319">MMNSVEVNGADTNLSLPDGFQLVETKSRERNGETVQVERYQKDLKVTPNNAHVTVVWGDDGRLISYNNFAVDEDGQVPTESQAVDIAWNNFEQLDPDYASGLQFMRVDHYTRYFINSDGERVDIPIAWVKFAHAVGEVSYNWVSVGVNGQVIEMERESYWDYFASRRATEEWNYDDWVLARQGKGPQLKAPEARA</sequence>
<accession>A0A0R2LDT4</accession>
<gene>
    <name evidence="2" type="ORF">IV55_GL000133</name>
    <name evidence="1" type="ORF">LSI01_16280</name>
</gene>
<dbReference type="Proteomes" id="UP000321429">
    <property type="component" value="Unassembled WGS sequence"/>
</dbReference>
<dbReference type="Proteomes" id="UP000051139">
    <property type="component" value="Unassembled WGS sequence"/>
</dbReference>
<dbReference type="EMBL" id="BJUD01000045">
    <property type="protein sequence ID" value="GEK29317.1"/>
    <property type="molecule type" value="Genomic_DNA"/>
</dbReference>
<dbReference type="PATRIC" id="fig|348151.3.peg.136"/>
<name>A0A0R2LDT4_9LACO</name>
<dbReference type="STRING" id="348151.IV55_GL000133"/>
<evidence type="ECO:0000313" key="4">
    <source>
        <dbReference type="Proteomes" id="UP000321429"/>
    </source>
</evidence>
<dbReference type="RefSeq" id="WP_057808471.1">
    <property type="nucleotide sequence ID" value="NZ_BJUD01000045.1"/>
</dbReference>
<reference evidence="2 3" key="1">
    <citation type="journal article" date="2015" name="Genome Announc.">
        <title>Expanding the biotechnology potential of lactobacilli through comparative genomics of 213 strains and associated genera.</title>
        <authorList>
            <person name="Sun Z."/>
            <person name="Harris H.M."/>
            <person name="McCann A."/>
            <person name="Guo C."/>
            <person name="Argimon S."/>
            <person name="Zhang W."/>
            <person name="Yang X."/>
            <person name="Jeffery I.B."/>
            <person name="Cooney J.C."/>
            <person name="Kagawa T.F."/>
            <person name="Liu W."/>
            <person name="Song Y."/>
            <person name="Salvetti E."/>
            <person name="Wrobel A."/>
            <person name="Rasinkangas P."/>
            <person name="Parkhill J."/>
            <person name="Rea M.C."/>
            <person name="O'Sullivan O."/>
            <person name="Ritari J."/>
            <person name="Douillard F.P."/>
            <person name="Paul Ross R."/>
            <person name="Yang R."/>
            <person name="Briner A.E."/>
            <person name="Felis G.E."/>
            <person name="de Vos W.M."/>
            <person name="Barrangou R."/>
            <person name="Klaenhammer T.R."/>
            <person name="Caufield P.W."/>
            <person name="Cui Y."/>
            <person name="Zhang H."/>
            <person name="O'Toole P.W."/>
        </authorList>
    </citation>
    <scope>NUCLEOTIDE SEQUENCE [LARGE SCALE GENOMIC DNA]</scope>
    <source>
        <strain evidence="2 3">DSM 22696</strain>
    </source>
</reference>
<evidence type="ECO:0000313" key="1">
    <source>
        <dbReference type="EMBL" id="GEK29317.1"/>
    </source>
</evidence>
<comment type="caution">
    <text evidence="2">The sequence shown here is derived from an EMBL/GenBank/DDBJ whole genome shotgun (WGS) entry which is preliminary data.</text>
</comment>